<dbReference type="InterPro" id="IPR006948">
    <property type="entry name" value="Alliinase_C"/>
</dbReference>
<dbReference type="InterPro" id="IPR015421">
    <property type="entry name" value="PyrdxlP-dep_Trfase_major"/>
</dbReference>
<dbReference type="PANTHER" id="PTHR43795">
    <property type="entry name" value="BIFUNCTIONAL ASPARTATE AMINOTRANSFERASE AND GLUTAMATE/ASPARTATE-PREPHENATE AMINOTRANSFERASE-RELATED"/>
    <property type="match status" value="1"/>
</dbReference>
<evidence type="ECO:0000256" key="4">
    <source>
        <dbReference type="SAM" id="MobiDB-lite"/>
    </source>
</evidence>
<sequence>TLPQLRRQSLKQNQSQPQSQDQDGQNHCLAFSKQHMVQDCSIPAQSLKYWLAASFCLNALCLSILLGFSRPGRPSNWNRHGAIEDRGHLFANGAGQGHLGLHNPHCSGQGHFEGGVVNGGQCRCYSCFTGSTCSELASDCTVNFDHGDPKMFETYWSSNQDAVSTVILGGDRMSYFSFTDGICWFLEPSLASEVKLMHKMVGNAVTDGYHIVVGTGSSQLISAALYALSSSAHQTPVDVVSAAPFYSSYPPMTDFLKSQLHRWAGDALSYEWEPQNMYVELVTSPGNPDGMVHSAVVNGTGPVVYDLAYYWPHYTPITFAADYDIMLFTVSKTTGHAGTRIGWALVRSAEVAKRMTKYIELSTIGVSKDSQFRASQILKAIRMSYPHAEEMKMGGPYNARQMGLFDFGYQQMELRWEQMRHTIRDNACFSLETFPSEFCKFFGKATMPHPAFAWLHCEKDEDCHSAFKANGILTRSGTYFGSSPKYVRISMVDHDKVPR</sequence>
<dbReference type="InterPro" id="IPR015422">
    <property type="entry name" value="PyrdxlP-dep_Trfase_small"/>
</dbReference>
<feature type="compositionally biased region" description="Low complexity" evidence="4">
    <location>
        <begin position="10"/>
        <end position="25"/>
    </location>
</feature>
<organism evidence="6 7">
    <name type="scientific">Adiantum capillus-veneris</name>
    <name type="common">Maidenhair fern</name>
    <dbReference type="NCBI Taxonomy" id="13818"/>
    <lineage>
        <taxon>Eukaryota</taxon>
        <taxon>Viridiplantae</taxon>
        <taxon>Streptophyta</taxon>
        <taxon>Embryophyta</taxon>
        <taxon>Tracheophyta</taxon>
        <taxon>Polypodiopsida</taxon>
        <taxon>Polypodiidae</taxon>
        <taxon>Polypodiales</taxon>
        <taxon>Pteridineae</taxon>
        <taxon>Pteridaceae</taxon>
        <taxon>Vittarioideae</taxon>
        <taxon>Adiantum</taxon>
    </lineage>
</organism>
<dbReference type="AlphaFoldDB" id="A0A9D4U2S8"/>
<dbReference type="SUPFAM" id="SSF53383">
    <property type="entry name" value="PLP-dependent transferases"/>
    <property type="match status" value="1"/>
</dbReference>
<evidence type="ECO:0000313" key="6">
    <source>
        <dbReference type="EMBL" id="KAI5060302.1"/>
    </source>
</evidence>
<name>A0A9D4U2S8_ADICA</name>
<dbReference type="Gene3D" id="2.10.25.30">
    <property type="entry name" value="EGF-like, alliinase"/>
    <property type="match status" value="1"/>
</dbReference>
<dbReference type="Pfam" id="PF04864">
    <property type="entry name" value="Alliinase_C"/>
    <property type="match status" value="1"/>
</dbReference>
<feature type="domain" description="Alliinase C-terminal" evidence="5">
    <location>
        <begin position="142"/>
        <end position="496"/>
    </location>
</feature>
<proteinExistence type="inferred from homology"/>
<dbReference type="InterPro" id="IPR050478">
    <property type="entry name" value="Ethylene_sulfur-biosynth"/>
</dbReference>
<protein>
    <recommendedName>
        <fullName evidence="5">Alliinase C-terminal domain-containing protein</fullName>
    </recommendedName>
</protein>
<gene>
    <name evidence="6" type="ORF">GOP47_0024722</name>
</gene>
<dbReference type="PANTHER" id="PTHR43795:SF22">
    <property type="entry name" value="TRYPTOPHAN AMINOTRANSFERASE-RELATED PROTEIN 2"/>
    <property type="match status" value="1"/>
</dbReference>
<comment type="cofactor">
    <cofactor evidence="1">
        <name>pyridoxal 5'-phosphate</name>
        <dbReference type="ChEBI" id="CHEBI:597326"/>
    </cofactor>
</comment>
<dbReference type="Gene3D" id="3.90.1150.10">
    <property type="entry name" value="Aspartate Aminotransferase, domain 1"/>
    <property type="match status" value="1"/>
</dbReference>
<comment type="similarity">
    <text evidence="2">Belongs to the alliinase family.</text>
</comment>
<evidence type="ECO:0000256" key="1">
    <source>
        <dbReference type="ARBA" id="ARBA00001933"/>
    </source>
</evidence>
<dbReference type="Gene3D" id="3.40.640.10">
    <property type="entry name" value="Type I PLP-dependent aspartate aminotransferase-like (Major domain)"/>
    <property type="match status" value="1"/>
</dbReference>
<dbReference type="GO" id="GO:0016846">
    <property type="term" value="F:carbon-sulfur lyase activity"/>
    <property type="evidence" value="ECO:0007669"/>
    <property type="project" value="InterPro"/>
</dbReference>
<feature type="non-terminal residue" evidence="6">
    <location>
        <position position="1"/>
    </location>
</feature>
<keyword evidence="7" id="KW-1185">Reference proteome</keyword>
<accession>A0A9D4U2S8</accession>
<evidence type="ECO:0000313" key="7">
    <source>
        <dbReference type="Proteomes" id="UP000886520"/>
    </source>
</evidence>
<dbReference type="OrthoDB" id="2020362at2759"/>
<keyword evidence="3" id="KW-0663">Pyridoxal phosphate</keyword>
<dbReference type="InterPro" id="IPR037029">
    <property type="entry name" value="Alliinase_N_sf"/>
</dbReference>
<dbReference type="GO" id="GO:0008483">
    <property type="term" value="F:transaminase activity"/>
    <property type="evidence" value="ECO:0007669"/>
    <property type="project" value="TreeGrafter"/>
</dbReference>
<dbReference type="InterPro" id="IPR015424">
    <property type="entry name" value="PyrdxlP-dep_Trfase"/>
</dbReference>
<dbReference type="GO" id="GO:0006520">
    <property type="term" value="P:amino acid metabolic process"/>
    <property type="evidence" value="ECO:0007669"/>
    <property type="project" value="TreeGrafter"/>
</dbReference>
<evidence type="ECO:0000256" key="2">
    <source>
        <dbReference type="ARBA" id="ARBA00006312"/>
    </source>
</evidence>
<feature type="region of interest" description="Disordered" evidence="4">
    <location>
        <begin position="1"/>
        <end position="25"/>
    </location>
</feature>
<reference evidence="6" key="1">
    <citation type="submission" date="2021-01" db="EMBL/GenBank/DDBJ databases">
        <title>Adiantum capillus-veneris genome.</title>
        <authorList>
            <person name="Fang Y."/>
            <person name="Liao Q."/>
        </authorList>
    </citation>
    <scope>NUCLEOTIDE SEQUENCE</scope>
    <source>
        <strain evidence="6">H3</strain>
        <tissue evidence="6">Leaf</tissue>
    </source>
</reference>
<evidence type="ECO:0000256" key="3">
    <source>
        <dbReference type="ARBA" id="ARBA00022898"/>
    </source>
</evidence>
<comment type="caution">
    <text evidence="6">The sequence shown here is derived from an EMBL/GenBank/DDBJ whole genome shotgun (WGS) entry which is preliminary data.</text>
</comment>
<evidence type="ECO:0000259" key="5">
    <source>
        <dbReference type="Pfam" id="PF04864"/>
    </source>
</evidence>
<dbReference type="EMBL" id="JABFUD020000024">
    <property type="protein sequence ID" value="KAI5060302.1"/>
    <property type="molecule type" value="Genomic_DNA"/>
</dbReference>
<dbReference type="Proteomes" id="UP000886520">
    <property type="component" value="Chromosome 24"/>
</dbReference>